<evidence type="ECO:0000313" key="1">
    <source>
        <dbReference type="EMBL" id="CAK9153003.1"/>
    </source>
</evidence>
<gene>
    <name evidence="1" type="ORF">ILEXP_LOCUS21237</name>
</gene>
<protein>
    <recommendedName>
        <fullName evidence="3">Variable large protein</fullName>
    </recommendedName>
</protein>
<evidence type="ECO:0008006" key="3">
    <source>
        <dbReference type="Google" id="ProtNLM"/>
    </source>
</evidence>
<feature type="non-terminal residue" evidence="1">
    <location>
        <position position="1"/>
    </location>
</feature>
<sequence>MGFGRIVAGFMKGVTVVVTLKGGLEIVKSIYSKEPSNRDLGNKIDGLSQHTTAKFEEQTNKILDAVEKCGKSTGGSGAGPA</sequence>
<proteinExistence type="predicted"/>
<keyword evidence="2" id="KW-1185">Reference proteome</keyword>
<dbReference type="EMBL" id="CAUOFW020002318">
    <property type="protein sequence ID" value="CAK9153003.1"/>
    <property type="molecule type" value="Genomic_DNA"/>
</dbReference>
<dbReference type="AlphaFoldDB" id="A0ABC8S713"/>
<reference evidence="1 2" key="1">
    <citation type="submission" date="2024-02" db="EMBL/GenBank/DDBJ databases">
        <authorList>
            <person name="Vignale AGUSTIN F."/>
            <person name="Sosa J E."/>
            <person name="Modenutti C."/>
        </authorList>
    </citation>
    <scope>NUCLEOTIDE SEQUENCE [LARGE SCALE GENOMIC DNA]</scope>
</reference>
<evidence type="ECO:0000313" key="2">
    <source>
        <dbReference type="Proteomes" id="UP001642360"/>
    </source>
</evidence>
<dbReference type="Proteomes" id="UP001642360">
    <property type="component" value="Unassembled WGS sequence"/>
</dbReference>
<name>A0ABC8S713_9AQUA</name>
<comment type="caution">
    <text evidence="1">The sequence shown here is derived from an EMBL/GenBank/DDBJ whole genome shotgun (WGS) entry which is preliminary data.</text>
</comment>
<organism evidence="1 2">
    <name type="scientific">Ilex paraguariensis</name>
    <name type="common">yerba mate</name>
    <dbReference type="NCBI Taxonomy" id="185542"/>
    <lineage>
        <taxon>Eukaryota</taxon>
        <taxon>Viridiplantae</taxon>
        <taxon>Streptophyta</taxon>
        <taxon>Embryophyta</taxon>
        <taxon>Tracheophyta</taxon>
        <taxon>Spermatophyta</taxon>
        <taxon>Magnoliopsida</taxon>
        <taxon>eudicotyledons</taxon>
        <taxon>Gunneridae</taxon>
        <taxon>Pentapetalae</taxon>
        <taxon>asterids</taxon>
        <taxon>campanulids</taxon>
        <taxon>Aquifoliales</taxon>
        <taxon>Aquifoliaceae</taxon>
        <taxon>Ilex</taxon>
    </lineage>
</organism>
<accession>A0ABC8S713</accession>